<evidence type="ECO:0000313" key="3">
    <source>
        <dbReference type="Proteomes" id="UP001221757"/>
    </source>
</evidence>
<evidence type="ECO:0000259" key="1">
    <source>
        <dbReference type="PROSITE" id="PS50097"/>
    </source>
</evidence>
<dbReference type="AlphaFoldDB" id="A0AAD7D9N1"/>
<dbReference type="InterPro" id="IPR000210">
    <property type="entry name" value="BTB/POZ_dom"/>
</dbReference>
<reference evidence="2" key="1">
    <citation type="submission" date="2023-03" db="EMBL/GenBank/DDBJ databases">
        <title>Massive genome expansion in bonnet fungi (Mycena s.s.) driven by repeated elements and novel gene families across ecological guilds.</title>
        <authorList>
            <consortium name="Lawrence Berkeley National Laboratory"/>
            <person name="Harder C.B."/>
            <person name="Miyauchi S."/>
            <person name="Viragh M."/>
            <person name="Kuo A."/>
            <person name="Thoen E."/>
            <person name="Andreopoulos B."/>
            <person name="Lu D."/>
            <person name="Skrede I."/>
            <person name="Drula E."/>
            <person name="Henrissat B."/>
            <person name="Morin E."/>
            <person name="Kohler A."/>
            <person name="Barry K."/>
            <person name="LaButti K."/>
            <person name="Morin E."/>
            <person name="Salamov A."/>
            <person name="Lipzen A."/>
            <person name="Mereny Z."/>
            <person name="Hegedus B."/>
            <person name="Baldrian P."/>
            <person name="Stursova M."/>
            <person name="Weitz H."/>
            <person name="Taylor A."/>
            <person name="Grigoriev I.V."/>
            <person name="Nagy L.G."/>
            <person name="Martin F."/>
            <person name="Kauserud H."/>
        </authorList>
    </citation>
    <scope>NUCLEOTIDE SEQUENCE</scope>
    <source>
        <strain evidence="2">CBHHK067</strain>
    </source>
</reference>
<gene>
    <name evidence="2" type="ORF">B0H17DRAFT_1136823</name>
</gene>
<dbReference type="PROSITE" id="PS50097">
    <property type="entry name" value="BTB"/>
    <property type="match status" value="1"/>
</dbReference>
<protein>
    <recommendedName>
        <fullName evidence="1">BTB domain-containing protein</fullName>
    </recommendedName>
</protein>
<dbReference type="Pfam" id="PF00651">
    <property type="entry name" value="BTB"/>
    <property type="match status" value="1"/>
</dbReference>
<proteinExistence type="predicted"/>
<accession>A0AAD7D9N1</accession>
<keyword evidence="3" id="KW-1185">Reference proteome</keyword>
<evidence type="ECO:0000313" key="2">
    <source>
        <dbReference type="EMBL" id="KAJ7686492.1"/>
    </source>
</evidence>
<dbReference type="SUPFAM" id="SSF54695">
    <property type="entry name" value="POZ domain"/>
    <property type="match status" value="1"/>
</dbReference>
<comment type="caution">
    <text evidence="2">The sequence shown here is derived from an EMBL/GenBank/DDBJ whole genome shotgun (WGS) entry which is preliminary data.</text>
</comment>
<dbReference type="EMBL" id="JARKIE010000095">
    <property type="protein sequence ID" value="KAJ7686492.1"/>
    <property type="molecule type" value="Genomic_DNA"/>
</dbReference>
<name>A0AAD7D9N1_MYCRO</name>
<sequence length="176" mass="20031">MTSRSSSPPAKHQRTDNASITRSEIWHRDGSVVLQADDVQFRVHWSVLALHSSFFRDMQELPQPSDQPSVDGCPIIELQDAVEDVKYLLEVLYDPTFLLEKVHTLPLVAALIRLGRKYDFRKLLDAAVAWLTLENPTTLDEYDARLAHSGHRYAPKHLVNYPGIVFDVLALAREKT</sequence>
<feature type="domain" description="BTB" evidence="1">
    <location>
        <begin position="30"/>
        <end position="101"/>
    </location>
</feature>
<dbReference type="Proteomes" id="UP001221757">
    <property type="component" value="Unassembled WGS sequence"/>
</dbReference>
<organism evidence="2 3">
    <name type="scientific">Mycena rosella</name>
    <name type="common">Pink bonnet</name>
    <name type="synonym">Agaricus rosellus</name>
    <dbReference type="NCBI Taxonomy" id="1033263"/>
    <lineage>
        <taxon>Eukaryota</taxon>
        <taxon>Fungi</taxon>
        <taxon>Dikarya</taxon>
        <taxon>Basidiomycota</taxon>
        <taxon>Agaricomycotina</taxon>
        <taxon>Agaricomycetes</taxon>
        <taxon>Agaricomycetidae</taxon>
        <taxon>Agaricales</taxon>
        <taxon>Marasmiineae</taxon>
        <taxon>Mycenaceae</taxon>
        <taxon>Mycena</taxon>
    </lineage>
</organism>
<dbReference type="Gene3D" id="3.30.710.10">
    <property type="entry name" value="Potassium Channel Kv1.1, Chain A"/>
    <property type="match status" value="1"/>
</dbReference>
<dbReference type="InterPro" id="IPR011333">
    <property type="entry name" value="SKP1/BTB/POZ_sf"/>
</dbReference>
<dbReference type="CDD" id="cd18186">
    <property type="entry name" value="BTB_POZ_ZBTB_KLHL-like"/>
    <property type="match status" value="1"/>
</dbReference>
<dbReference type="SMART" id="SM00225">
    <property type="entry name" value="BTB"/>
    <property type="match status" value="1"/>
</dbReference>